<protein>
    <recommendedName>
        <fullName evidence="3">fatty acid amide hydrolase</fullName>
        <ecNumber evidence="3">3.5.1.99</ecNumber>
    </recommendedName>
    <alternativeName>
        <fullName evidence="17">Anandamide amidohydrolase 1</fullName>
    </alternativeName>
</protein>
<dbReference type="EC" id="3.5.1.99" evidence="3"/>
<evidence type="ECO:0000256" key="10">
    <source>
        <dbReference type="ARBA" id="ARBA00048606"/>
    </source>
</evidence>
<comment type="catalytic activity">
    <reaction evidence="12">
        <text>N-(15Z-tetracosenoyl)-ethanolamine + H2O = (15Z)-tetracosenoate + ethanolamine</text>
        <dbReference type="Rhea" id="RHEA:63144"/>
        <dbReference type="ChEBI" id="CHEBI:15377"/>
        <dbReference type="ChEBI" id="CHEBI:32392"/>
        <dbReference type="ChEBI" id="CHEBI:57603"/>
        <dbReference type="ChEBI" id="CHEBI:146187"/>
    </reaction>
    <physiologicalReaction direction="left-to-right" evidence="12">
        <dbReference type="Rhea" id="RHEA:63145"/>
    </physiologicalReaction>
</comment>
<dbReference type="InterPro" id="IPR052096">
    <property type="entry name" value="Endocannabinoid_amidase"/>
</dbReference>
<dbReference type="GO" id="GO:0017064">
    <property type="term" value="F:fatty acid amide hydrolase activity"/>
    <property type="evidence" value="ECO:0007669"/>
    <property type="project" value="UniProtKB-EC"/>
</dbReference>
<dbReference type="InterPro" id="IPR023631">
    <property type="entry name" value="Amidase_dom"/>
</dbReference>
<keyword evidence="5" id="KW-0378">Hydrolase</keyword>
<evidence type="ECO:0000256" key="7">
    <source>
        <dbReference type="ARBA" id="ARBA00023098"/>
    </source>
</evidence>
<comment type="similarity">
    <text evidence="2">Belongs to the amidase family.</text>
</comment>
<keyword evidence="4" id="KW-0597">Phosphoprotein</keyword>
<comment type="catalytic activity">
    <reaction evidence="9">
        <text>N-(9Z-octadecenoyl) ethanolamine + H2O = ethanolamine + (9Z)-octadecenoate</text>
        <dbReference type="Rhea" id="RHEA:45060"/>
        <dbReference type="ChEBI" id="CHEBI:15377"/>
        <dbReference type="ChEBI" id="CHEBI:30823"/>
        <dbReference type="ChEBI" id="CHEBI:57603"/>
        <dbReference type="ChEBI" id="CHEBI:71466"/>
    </reaction>
    <physiologicalReaction direction="left-to-right" evidence="9">
        <dbReference type="Rhea" id="RHEA:45061"/>
    </physiologicalReaction>
</comment>
<keyword evidence="7" id="KW-0443">Lipid metabolism</keyword>
<dbReference type="InterPro" id="IPR036928">
    <property type="entry name" value="AS_sf"/>
</dbReference>
<evidence type="ECO:0000256" key="16">
    <source>
        <dbReference type="ARBA" id="ARBA00052709"/>
    </source>
</evidence>
<proteinExistence type="inferred from homology"/>
<evidence type="ECO:0000256" key="9">
    <source>
        <dbReference type="ARBA" id="ARBA00048052"/>
    </source>
</evidence>
<evidence type="ECO:0000256" key="15">
    <source>
        <dbReference type="ARBA" id="ARBA00052458"/>
    </source>
</evidence>
<dbReference type="FunFam" id="3.90.1300.10:FF:000001">
    <property type="entry name" value="Fatty-acid amide hydrolase 1"/>
    <property type="match status" value="1"/>
</dbReference>
<comment type="catalytic activity">
    <reaction evidence="8">
        <text>(9Z)-octadecenoate + glycine = N-(9Z-octadecenoyl)glycine + H2O</text>
        <dbReference type="Rhea" id="RHEA:51316"/>
        <dbReference type="ChEBI" id="CHEBI:15377"/>
        <dbReference type="ChEBI" id="CHEBI:30823"/>
        <dbReference type="ChEBI" id="CHEBI:57305"/>
        <dbReference type="ChEBI" id="CHEBI:133992"/>
    </reaction>
    <physiologicalReaction direction="right-to-left" evidence="8">
        <dbReference type="Rhea" id="RHEA:51318"/>
    </physiologicalReaction>
</comment>
<comment type="catalytic activity">
    <reaction evidence="10">
        <text>N-(5Z,8Z,11Z,14Z-eicosatetraenoyl)-ethanolamine + H2O = ethanolamine + (5Z,8Z,11Z,14Z)-eicosatetraenoate</text>
        <dbReference type="Rhea" id="RHEA:26136"/>
        <dbReference type="ChEBI" id="CHEBI:2700"/>
        <dbReference type="ChEBI" id="CHEBI:15377"/>
        <dbReference type="ChEBI" id="CHEBI:32395"/>
        <dbReference type="ChEBI" id="CHEBI:57603"/>
        <dbReference type="EC" id="3.5.1.99"/>
    </reaction>
    <physiologicalReaction direction="left-to-right" evidence="10">
        <dbReference type="Rhea" id="RHEA:26137"/>
    </physiologicalReaction>
</comment>
<sequence length="756" mass="84475">MNEVGGIEVVKGEGEVLDETVGVVTAEEADCVLLLLPLWTKAILNERQRSWRHNHSLLNLTLCIALLLLGISCTSIHKSQSIPILPWSFNSANDALQEVEGKQFEYKLNTRAGILSIAAMSVSIAGGGSKVGKTCPRSSAIDTAALAADADATPSWGWEWECNAEGSRLNKTAEVGLSPHILPFRQFTTMLWLIALVCGVAAALLVWKWYSDRNLARDWLEVKVEQRKYEKQYNYLRTVENYKQLSEDAFQEISRLSFDELREKLQNGGVTASDTLRTYQRKAKEADEKTNCICLFFEEAVKIAAELDKAASNPEYVKPPLFGIPISLKENIKLRGHDSCCGFVRSLQTPTRIHSQLVKQLLHLGAVPFLQTNVPQGLLSYGCSNPVYGQTCHPLDSTRVPGGSSGGEGALISMGGSLLGFGTDIGGSIRTPCTFCGIAGFKPCTKRFSHMGNPGSIPGRQLVKSNYGPMAKSISICIEYLKLAWKDLFLHESDPFVPPVKWNDEMFESKRKLRIGYYTFDGFTRCAPAYERAVLQVKKKLEEQGHELIPFKVPSPIDAFALYAGGVTGDGGYYIFNQMKTDLLTPECKIGFNIMHLPFWVHRVVALFVKSDRMKAVIRSMPRSTVEMRKIFEKIESYQHNFTLELVREKIDLILCPSFATYPPHHGMPNQMVAPCSYTALYNMLDYPAGVVKVTSVTEEDEMKLEQFPEDDDWDKQIKQECKGCVGFPISVQIAAPPYREELCLRILRDIEQAFN</sequence>
<accession>A0A2A2M005</accession>
<dbReference type="GO" id="GO:0004040">
    <property type="term" value="F:amidase activity"/>
    <property type="evidence" value="ECO:0007669"/>
    <property type="project" value="TreeGrafter"/>
</dbReference>
<keyword evidence="20" id="KW-1185">Reference proteome</keyword>
<comment type="catalytic activity">
    <reaction evidence="13">
        <text>N-(9Z-hexadecenoyl) ethanolamine + H2O = (9Z)-hexadecenoate + ethanolamine</text>
        <dbReference type="Rhea" id="RHEA:35563"/>
        <dbReference type="ChEBI" id="CHEBI:15377"/>
        <dbReference type="ChEBI" id="CHEBI:32372"/>
        <dbReference type="ChEBI" id="CHEBI:57603"/>
        <dbReference type="ChEBI" id="CHEBI:71465"/>
    </reaction>
    <physiologicalReaction direction="left-to-right" evidence="13">
        <dbReference type="Rhea" id="RHEA:35564"/>
    </physiologicalReaction>
</comment>
<dbReference type="OrthoDB" id="6428749at2759"/>
<dbReference type="AlphaFoldDB" id="A0A2A2M005"/>
<evidence type="ECO:0000256" key="17">
    <source>
        <dbReference type="ARBA" id="ARBA00077216"/>
    </source>
</evidence>
<comment type="caution">
    <text evidence="19">The sequence shown here is derived from an EMBL/GenBank/DDBJ whole genome shotgun (WGS) entry which is preliminary data.</text>
</comment>
<dbReference type="Pfam" id="PF01425">
    <property type="entry name" value="Amidase"/>
    <property type="match status" value="1"/>
</dbReference>
<gene>
    <name evidence="19" type="ORF">WR25_09252</name>
</gene>
<dbReference type="EMBL" id="LIAE01006294">
    <property type="protein sequence ID" value="PAV91749.1"/>
    <property type="molecule type" value="Genomic_DNA"/>
</dbReference>
<keyword evidence="6" id="KW-0442">Lipid degradation</keyword>
<evidence type="ECO:0000256" key="8">
    <source>
        <dbReference type="ARBA" id="ARBA00047450"/>
    </source>
</evidence>
<evidence type="ECO:0000256" key="11">
    <source>
        <dbReference type="ARBA" id="ARBA00050294"/>
    </source>
</evidence>
<comment type="catalytic activity">
    <reaction evidence="16">
        <text>N-(5Z,8Z,11Z,14Z)-eicosatetraenoyl-glycine + H2O = (5Z,8Z,11Z,14Z)-eicosatetraenoate + glycine</text>
        <dbReference type="Rhea" id="RHEA:64108"/>
        <dbReference type="ChEBI" id="CHEBI:15377"/>
        <dbReference type="ChEBI" id="CHEBI:32395"/>
        <dbReference type="ChEBI" id="CHEBI:57305"/>
        <dbReference type="ChEBI" id="CHEBI:59002"/>
    </reaction>
    <physiologicalReaction direction="left-to-right" evidence="16">
        <dbReference type="Rhea" id="RHEA:64109"/>
    </physiologicalReaction>
</comment>
<evidence type="ECO:0000256" key="3">
    <source>
        <dbReference type="ARBA" id="ARBA00012112"/>
    </source>
</evidence>
<dbReference type="PANTHER" id="PTHR45847">
    <property type="entry name" value="FATTY ACID AMIDE HYDROLASE"/>
    <property type="match status" value="1"/>
</dbReference>
<reference evidence="19 20" key="1">
    <citation type="journal article" date="2017" name="Curr. Biol.">
        <title>Genome architecture and evolution of a unichromosomal asexual nematode.</title>
        <authorList>
            <person name="Fradin H."/>
            <person name="Zegar C."/>
            <person name="Gutwein M."/>
            <person name="Lucas J."/>
            <person name="Kovtun M."/>
            <person name="Corcoran D."/>
            <person name="Baugh L.R."/>
            <person name="Kiontke K."/>
            <person name="Gunsalus K."/>
            <person name="Fitch D.H."/>
            <person name="Piano F."/>
        </authorList>
    </citation>
    <scope>NUCLEOTIDE SEQUENCE [LARGE SCALE GENOMIC DNA]</scope>
    <source>
        <strain evidence="19">PF1309</strain>
    </source>
</reference>
<evidence type="ECO:0000313" key="20">
    <source>
        <dbReference type="Proteomes" id="UP000218231"/>
    </source>
</evidence>
<comment type="catalytic activity">
    <reaction evidence="15">
        <text>N-docosanoyl-ethanolamine + H2O = docosanoate + ethanolamine</text>
        <dbReference type="Rhea" id="RHEA:63128"/>
        <dbReference type="ChEBI" id="CHEBI:15377"/>
        <dbReference type="ChEBI" id="CHEBI:23858"/>
        <dbReference type="ChEBI" id="CHEBI:57603"/>
        <dbReference type="ChEBI" id="CHEBI:146186"/>
    </reaction>
    <physiologicalReaction direction="left-to-right" evidence="15">
        <dbReference type="Rhea" id="RHEA:63129"/>
    </physiologicalReaction>
</comment>
<evidence type="ECO:0000259" key="18">
    <source>
        <dbReference type="Pfam" id="PF01425"/>
    </source>
</evidence>
<name>A0A2A2M005_9BILA</name>
<dbReference type="InterPro" id="IPR020556">
    <property type="entry name" value="Amidase_CS"/>
</dbReference>
<evidence type="ECO:0000256" key="14">
    <source>
        <dbReference type="ARBA" id="ARBA00051454"/>
    </source>
</evidence>
<evidence type="ECO:0000256" key="12">
    <source>
        <dbReference type="ARBA" id="ARBA00050992"/>
    </source>
</evidence>
<dbReference type="GO" id="GO:0009062">
    <property type="term" value="P:fatty acid catabolic process"/>
    <property type="evidence" value="ECO:0007669"/>
    <property type="project" value="TreeGrafter"/>
</dbReference>
<dbReference type="SUPFAM" id="SSF75304">
    <property type="entry name" value="Amidase signature (AS) enzymes"/>
    <property type="match status" value="1"/>
</dbReference>
<evidence type="ECO:0000256" key="6">
    <source>
        <dbReference type="ARBA" id="ARBA00022963"/>
    </source>
</evidence>
<dbReference type="Gene3D" id="3.90.1300.10">
    <property type="entry name" value="Amidase signature (AS) domain"/>
    <property type="match status" value="1"/>
</dbReference>
<dbReference type="PROSITE" id="PS00571">
    <property type="entry name" value="AMIDASES"/>
    <property type="match status" value="1"/>
</dbReference>
<evidence type="ECO:0000256" key="13">
    <source>
        <dbReference type="ARBA" id="ARBA00051346"/>
    </source>
</evidence>
<evidence type="ECO:0000256" key="4">
    <source>
        <dbReference type="ARBA" id="ARBA00022553"/>
    </source>
</evidence>
<dbReference type="STRING" id="2018661.A0A2A2M005"/>
<dbReference type="PANTHER" id="PTHR45847:SF7">
    <property type="entry name" value="AMIDASE DOMAIN-CONTAINING PROTEIN"/>
    <property type="match status" value="1"/>
</dbReference>
<comment type="catalytic activity">
    <reaction evidence="1">
        <text>(9Z)-octadecenamide + H2O = (9Z)-octadecenoate + NH4(+)</text>
        <dbReference type="Rhea" id="RHEA:26506"/>
        <dbReference type="ChEBI" id="CHEBI:15377"/>
        <dbReference type="ChEBI" id="CHEBI:28938"/>
        <dbReference type="ChEBI" id="CHEBI:30823"/>
        <dbReference type="ChEBI" id="CHEBI:116314"/>
        <dbReference type="EC" id="3.5.1.99"/>
    </reaction>
    <physiologicalReaction direction="left-to-right" evidence="1">
        <dbReference type="Rhea" id="RHEA:26507"/>
    </physiologicalReaction>
</comment>
<comment type="catalytic activity">
    <reaction evidence="11">
        <text>N-(5Z,8Z,11Z,14Z-eicosatetraenoyl)-L-serine + H2O = (5Z,8Z,11Z,14Z)-eicosatetraenoate + L-serine</text>
        <dbReference type="Rhea" id="RHEA:64116"/>
        <dbReference type="ChEBI" id="CHEBI:15377"/>
        <dbReference type="ChEBI" id="CHEBI:32395"/>
        <dbReference type="ChEBI" id="CHEBI:33384"/>
        <dbReference type="ChEBI" id="CHEBI:149697"/>
    </reaction>
    <physiologicalReaction direction="left-to-right" evidence="11">
        <dbReference type="Rhea" id="RHEA:64117"/>
    </physiologicalReaction>
</comment>
<feature type="domain" description="Amidase" evidence="18">
    <location>
        <begin position="275"/>
        <end position="745"/>
    </location>
</feature>
<organism evidence="19 20">
    <name type="scientific">Diploscapter pachys</name>
    <dbReference type="NCBI Taxonomy" id="2018661"/>
    <lineage>
        <taxon>Eukaryota</taxon>
        <taxon>Metazoa</taxon>
        <taxon>Ecdysozoa</taxon>
        <taxon>Nematoda</taxon>
        <taxon>Chromadorea</taxon>
        <taxon>Rhabditida</taxon>
        <taxon>Rhabditina</taxon>
        <taxon>Rhabditomorpha</taxon>
        <taxon>Rhabditoidea</taxon>
        <taxon>Rhabditidae</taxon>
        <taxon>Diploscapter</taxon>
    </lineage>
</organism>
<evidence type="ECO:0000256" key="2">
    <source>
        <dbReference type="ARBA" id="ARBA00009199"/>
    </source>
</evidence>
<comment type="catalytic activity">
    <reaction evidence="14">
        <text>N-octadecanoyl ethanolamine + H2O = octadecanoate + ethanolamine</text>
        <dbReference type="Rhea" id="RHEA:63124"/>
        <dbReference type="ChEBI" id="CHEBI:15377"/>
        <dbReference type="ChEBI" id="CHEBI:25629"/>
        <dbReference type="ChEBI" id="CHEBI:57603"/>
        <dbReference type="ChEBI" id="CHEBI:85299"/>
    </reaction>
    <physiologicalReaction direction="left-to-right" evidence="14">
        <dbReference type="Rhea" id="RHEA:63125"/>
    </physiologicalReaction>
</comment>
<dbReference type="Proteomes" id="UP000218231">
    <property type="component" value="Unassembled WGS sequence"/>
</dbReference>
<evidence type="ECO:0000313" key="19">
    <source>
        <dbReference type="EMBL" id="PAV91749.1"/>
    </source>
</evidence>
<evidence type="ECO:0000256" key="1">
    <source>
        <dbReference type="ARBA" id="ARBA00000208"/>
    </source>
</evidence>
<evidence type="ECO:0000256" key="5">
    <source>
        <dbReference type="ARBA" id="ARBA00022801"/>
    </source>
</evidence>